<evidence type="ECO:0000256" key="4">
    <source>
        <dbReference type="PIRSR" id="PIRSR000149-2"/>
    </source>
</evidence>
<dbReference type="Gene3D" id="3.40.50.720">
    <property type="entry name" value="NAD(P)-binding Rossmann-like Domain"/>
    <property type="match status" value="1"/>
</dbReference>
<dbReference type="CDD" id="cd18126">
    <property type="entry name" value="GAPDH_I_C"/>
    <property type="match status" value="1"/>
</dbReference>
<evidence type="ECO:0000256" key="7">
    <source>
        <dbReference type="RuleBase" id="RU000397"/>
    </source>
</evidence>
<evidence type="ECO:0000256" key="2">
    <source>
        <dbReference type="ARBA" id="ARBA00023002"/>
    </source>
</evidence>
<evidence type="ECO:0000256" key="6">
    <source>
        <dbReference type="PIRSR" id="PIRSR000149-4"/>
    </source>
</evidence>
<feature type="binding site" evidence="5">
    <location>
        <position position="131"/>
    </location>
    <ligand>
        <name>NAD(+)</name>
        <dbReference type="ChEBI" id="CHEBI:57540"/>
    </ligand>
</feature>
<dbReference type="InterPro" id="IPR020829">
    <property type="entry name" value="GlycerAld_3-P_DH_cat"/>
</dbReference>
<dbReference type="SUPFAM" id="SSF55347">
    <property type="entry name" value="Glyceraldehyde-3-phosphate dehydrogenase-like, C-terminal domain"/>
    <property type="match status" value="1"/>
</dbReference>
<sequence length="351" mass="38207">MIRVAINGAGRIGRAFLRLVENNPQIEVVAINDLGNIENIAYLLKYDTAYGALQFGVKVSDDKKKLLISKSHFAEASRDTQEINFLSEKEPANLPWQDLNIDIVLESTGAFTKFETAKAHITAGAKRVVITAPTKDSPADDTQAMILMGINEEKLKTCQISSNASCTTNAGSPLIQILNEKIGIEKAVLNTIHGYTASQSIVDGPNKKDWKEGRAAAQNIIPTSTGAAIAVTKVLPELEGKFDGVAMRVPVVAGSIVDVTFIAKRETNVEEINNILKEASKEERWQGIFAVTEDPIVSSDIIGSLYGSIADLGLTRVIDKNLVKVCAWYDNEMGYTATLIKHVLKMGEYLK</sequence>
<dbReference type="PANTHER" id="PTHR43148">
    <property type="entry name" value="GLYCERALDEHYDE-3-PHOSPHATE DEHYDROGENASE 2"/>
    <property type="match status" value="1"/>
</dbReference>
<dbReference type="SUPFAM" id="SSF51735">
    <property type="entry name" value="NAD(P)-binding Rossmann-fold domains"/>
    <property type="match status" value="1"/>
</dbReference>
<evidence type="ECO:0000256" key="3">
    <source>
        <dbReference type="PIRSR" id="PIRSR000149-1"/>
    </source>
</evidence>
<evidence type="ECO:0000256" key="5">
    <source>
        <dbReference type="PIRSR" id="PIRSR000149-3"/>
    </source>
</evidence>
<proteinExistence type="inferred from homology"/>
<dbReference type="PRINTS" id="PR00078">
    <property type="entry name" value="G3PDHDRGNASE"/>
</dbReference>
<dbReference type="GO" id="GO:0016620">
    <property type="term" value="F:oxidoreductase activity, acting on the aldehyde or oxo group of donors, NAD or NADP as acceptor"/>
    <property type="evidence" value="ECO:0007669"/>
    <property type="project" value="InterPro"/>
</dbReference>
<feature type="binding site" evidence="4">
    <location>
        <begin position="225"/>
        <end position="226"/>
    </location>
    <ligand>
        <name>D-glyceraldehyde 3-phosphate</name>
        <dbReference type="ChEBI" id="CHEBI:59776"/>
    </ligand>
</feature>
<gene>
    <name evidence="9" type="ORF">A3A90_02675</name>
</gene>
<feature type="binding site" evidence="5">
    <location>
        <begin position="11"/>
        <end position="12"/>
    </location>
    <ligand>
        <name>NAD(+)</name>
        <dbReference type="ChEBI" id="CHEBI:57540"/>
    </ligand>
</feature>
<keyword evidence="5" id="KW-0520">NAD</keyword>
<dbReference type="GO" id="GO:0006006">
    <property type="term" value="P:glucose metabolic process"/>
    <property type="evidence" value="ECO:0007669"/>
    <property type="project" value="InterPro"/>
</dbReference>
<evidence type="ECO:0000259" key="8">
    <source>
        <dbReference type="SMART" id="SM00846"/>
    </source>
</evidence>
<dbReference type="EMBL" id="MHWA01000020">
    <property type="protein sequence ID" value="OHB01153.1"/>
    <property type="molecule type" value="Genomic_DNA"/>
</dbReference>
<dbReference type="Proteomes" id="UP000178404">
    <property type="component" value="Unassembled WGS sequence"/>
</dbReference>
<name>A0A1G2TVG4_9BACT</name>
<keyword evidence="2" id="KW-0560">Oxidoreductase</keyword>
<dbReference type="Gene3D" id="3.30.360.10">
    <property type="entry name" value="Dihydrodipicolinate Reductase, domain 2"/>
    <property type="match status" value="1"/>
</dbReference>
<dbReference type="FunFam" id="3.30.360.10:FF:000002">
    <property type="entry name" value="Glyceraldehyde-3-phosphate dehydrogenase"/>
    <property type="match status" value="1"/>
</dbReference>
<protein>
    <submittedName>
        <fullName evidence="9">Type I glyceraldehyde-3-phosphate dehydrogenase</fullName>
    </submittedName>
</protein>
<dbReference type="NCBIfam" id="TIGR01534">
    <property type="entry name" value="GAPDH-I"/>
    <property type="match status" value="1"/>
</dbReference>
<accession>A0A1G2TVG4</accession>
<dbReference type="GO" id="GO:0051287">
    <property type="term" value="F:NAD binding"/>
    <property type="evidence" value="ECO:0007669"/>
    <property type="project" value="InterPro"/>
</dbReference>
<dbReference type="SMART" id="SM00846">
    <property type="entry name" value="Gp_dh_N"/>
    <property type="match status" value="1"/>
</dbReference>
<dbReference type="GO" id="GO:0050661">
    <property type="term" value="F:NADP binding"/>
    <property type="evidence" value="ECO:0007669"/>
    <property type="project" value="InterPro"/>
</dbReference>
<feature type="site" description="Activates thiol group during catalysis" evidence="6">
    <location>
        <position position="193"/>
    </location>
</feature>
<evidence type="ECO:0000256" key="1">
    <source>
        <dbReference type="ARBA" id="ARBA00007406"/>
    </source>
</evidence>
<dbReference type="PIRSF" id="PIRSF000149">
    <property type="entry name" value="GAP_DH"/>
    <property type="match status" value="1"/>
</dbReference>
<feature type="binding site" evidence="5">
    <location>
        <position position="331"/>
    </location>
    <ligand>
        <name>NAD(+)</name>
        <dbReference type="ChEBI" id="CHEBI:57540"/>
    </ligand>
</feature>
<dbReference type="InterPro" id="IPR006424">
    <property type="entry name" value="Glyceraldehyde-3-P_DH_1"/>
</dbReference>
<dbReference type="InterPro" id="IPR020828">
    <property type="entry name" value="GlycerAld_3-P_DH_NAD(P)-bd"/>
</dbReference>
<feature type="binding site" evidence="5">
    <location>
        <position position="33"/>
    </location>
    <ligand>
        <name>NAD(+)</name>
        <dbReference type="ChEBI" id="CHEBI:57540"/>
    </ligand>
</feature>
<comment type="similarity">
    <text evidence="1 7">Belongs to the glyceraldehyde-3-phosphate dehydrogenase family.</text>
</comment>
<feature type="binding site" evidence="4">
    <location>
        <position position="248"/>
    </location>
    <ligand>
        <name>D-glyceraldehyde 3-phosphate</name>
        <dbReference type="ChEBI" id="CHEBI:59776"/>
    </ligand>
</feature>
<keyword evidence="5" id="KW-0547">Nucleotide-binding</keyword>
<feature type="binding site" evidence="4">
    <location>
        <position position="196"/>
    </location>
    <ligand>
        <name>D-glyceraldehyde 3-phosphate</name>
        <dbReference type="ChEBI" id="CHEBI:59776"/>
    </ligand>
</feature>
<dbReference type="FunFam" id="3.40.50.720:FF:000001">
    <property type="entry name" value="Glyceraldehyde-3-phosphate dehydrogenase"/>
    <property type="match status" value="1"/>
</dbReference>
<reference evidence="9 10" key="1">
    <citation type="journal article" date="2016" name="Nat. Commun.">
        <title>Thousands of microbial genomes shed light on interconnected biogeochemical processes in an aquifer system.</title>
        <authorList>
            <person name="Anantharaman K."/>
            <person name="Brown C.T."/>
            <person name="Hug L.A."/>
            <person name="Sharon I."/>
            <person name="Castelle C.J."/>
            <person name="Probst A.J."/>
            <person name="Thomas B.C."/>
            <person name="Singh A."/>
            <person name="Wilkins M.J."/>
            <person name="Karaoz U."/>
            <person name="Brodie E.L."/>
            <person name="Williams K.H."/>
            <person name="Hubbard S.S."/>
            <person name="Banfield J.F."/>
        </authorList>
    </citation>
    <scope>NUCLEOTIDE SEQUENCE [LARGE SCALE GENOMIC DNA]</scope>
</reference>
<dbReference type="CDD" id="cd05214">
    <property type="entry name" value="GAPDH_I_N"/>
    <property type="match status" value="1"/>
</dbReference>
<dbReference type="AlphaFoldDB" id="A0A1G2TVG4"/>
<dbReference type="Pfam" id="PF00044">
    <property type="entry name" value="Gp_dh_N"/>
    <property type="match status" value="1"/>
</dbReference>
<comment type="caution">
    <text evidence="9">The sequence shown here is derived from an EMBL/GenBank/DDBJ whole genome shotgun (WGS) entry which is preliminary data.</text>
</comment>
<evidence type="ECO:0000313" key="10">
    <source>
        <dbReference type="Proteomes" id="UP000178404"/>
    </source>
</evidence>
<feature type="binding site" evidence="4">
    <location>
        <begin position="165"/>
        <end position="167"/>
    </location>
    <ligand>
        <name>D-glyceraldehyde 3-phosphate</name>
        <dbReference type="ChEBI" id="CHEBI:59776"/>
    </ligand>
</feature>
<feature type="domain" description="Glyceraldehyde 3-phosphate dehydrogenase NAD(P) binding" evidence="8">
    <location>
        <begin position="2"/>
        <end position="166"/>
    </location>
</feature>
<evidence type="ECO:0000313" key="9">
    <source>
        <dbReference type="EMBL" id="OHB01153.1"/>
    </source>
</evidence>
<organism evidence="9 10">
    <name type="scientific">Candidatus Zambryskibacteria bacterium RIFCSPLOWO2_01_FULL_35_19</name>
    <dbReference type="NCBI Taxonomy" id="1802757"/>
    <lineage>
        <taxon>Bacteria</taxon>
        <taxon>Candidatus Zambryskiibacteriota</taxon>
    </lineage>
</organism>
<dbReference type="InterPro" id="IPR020831">
    <property type="entry name" value="GlycerAld/Erythrose_P_DH"/>
</dbReference>
<dbReference type="Pfam" id="PF02800">
    <property type="entry name" value="Gp_dh_C"/>
    <property type="match status" value="1"/>
</dbReference>
<feature type="active site" description="Nucleophile" evidence="3">
    <location>
        <position position="166"/>
    </location>
</feature>
<dbReference type="InterPro" id="IPR036291">
    <property type="entry name" value="NAD(P)-bd_dom_sf"/>
</dbReference>